<sequence length="86" mass="9382">MVTIIETQGAGDTFAVDVTRTRNTQNPIPREAFAAQDIVNEHLRQKLRCRRSNTSTSLGRSAVTPTVSLKMSPMPSPCSAPSRPMP</sequence>
<feature type="region of interest" description="Disordered" evidence="1">
    <location>
        <begin position="50"/>
        <end position="86"/>
    </location>
</feature>
<evidence type="ECO:0000313" key="3">
    <source>
        <dbReference type="Proteomes" id="UP000286287"/>
    </source>
</evidence>
<protein>
    <submittedName>
        <fullName evidence="2">Uncharacterized protein</fullName>
    </submittedName>
</protein>
<feature type="compositionally biased region" description="Polar residues" evidence="1">
    <location>
        <begin position="52"/>
        <end position="69"/>
    </location>
</feature>
<gene>
    <name evidence="2" type="ORF">D3875_20235</name>
</gene>
<evidence type="ECO:0000313" key="2">
    <source>
        <dbReference type="EMBL" id="RJF70023.1"/>
    </source>
</evidence>
<organism evidence="2 3">
    <name type="scientific">Deinococcus cavernae</name>
    <dbReference type="NCBI Taxonomy" id="2320857"/>
    <lineage>
        <taxon>Bacteria</taxon>
        <taxon>Thermotogati</taxon>
        <taxon>Deinococcota</taxon>
        <taxon>Deinococci</taxon>
        <taxon>Deinococcales</taxon>
        <taxon>Deinococcaceae</taxon>
        <taxon>Deinococcus</taxon>
    </lineage>
</organism>
<dbReference type="EMBL" id="QYUJ01000016">
    <property type="protein sequence ID" value="RJF70023.1"/>
    <property type="molecule type" value="Genomic_DNA"/>
</dbReference>
<dbReference type="AlphaFoldDB" id="A0A418V253"/>
<dbReference type="OrthoDB" id="475927at2"/>
<dbReference type="Proteomes" id="UP000286287">
    <property type="component" value="Unassembled WGS sequence"/>
</dbReference>
<reference evidence="2 3" key="1">
    <citation type="submission" date="2018-09" db="EMBL/GenBank/DDBJ databases">
        <authorList>
            <person name="Zhu H."/>
        </authorList>
    </citation>
    <scope>NUCLEOTIDE SEQUENCE [LARGE SCALE GENOMIC DNA]</scope>
    <source>
        <strain evidence="2 3">K2S05-167</strain>
    </source>
</reference>
<name>A0A418V253_9DEIO</name>
<proteinExistence type="predicted"/>
<accession>A0A418V253</accession>
<comment type="caution">
    <text evidence="2">The sequence shown here is derived from an EMBL/GenBank/DDBJ whole genome shotgun (WGS) entry which is preliminary data.</text>
</comment>
<feature type="compositionally biased region" description="Pro residues" evidence="1">
    <location>
        <begin position="74"/>
        <end position="86"/>
    </location>
</feature>
<keyword evidence="3" id="KW-1185">Reference proteome</keyword>
<evidence type="ECO:0000256" key="1">
    <source>
        <dbReference type="SAM" id="MobiDB-lite"/>
    </source>
</evidence>